<gene>
    <name evidence="10" type="ORF">GCM10007888_39790</name>
    <name evidence="9" type="ORF">MOX02_35480</name>
</gene>
<feature type="domain" description="Heme-copper oxidase subunit III family profile" evidence="8">
    <location>
        <begin position="30"/>
        <end position="220"/>
    </location>
</feature>
<dbReference type="Pfam" id="PF00510">
    <property type="entry name" value="COX3"/>
    <property type="match status" value="1"/>
</dbReference>
<evidence type="ECO:0000256" key="2">
    <source>
        <dbReference type="ARBA" id="ARBA00010581"/>
    </source>
</evidence>
<organism evidence="9 11">
    <name type="scientific">Methylobacterium oxalidis</name>
    <dbReference type="NCBI Taxonomy" id="944322"/>
    <lineage>
        <taxon>Bacteria</taxon>
        <taxon>Pseudomonadati</taxon>
        <taxon>Pseudomonadota</taxon>
        <taxon>Alphaproteobacteria</taxon>
        <taxon>Hyphomicrobiales</taxon>
        <taxon>Methylobacteriaceae</taxon>
        <taxon>Methylobacterium</taxon>
    </lineage>
</organism>
<evidence type="ECO:0000313" key="10">
    <source>
        <dbReference type="EMBL" id="GLS65597.1"/>
    </source>
</evidence>
<feature type="transmembrane region" description="Helical" evidence="7">
    <location>
        <begin position="105"/>
        <end position="123"/>
    </location>
</feature>
<dbReference type="EMBL" id="BSPK01000075">
    <property type="protein sequence ID" value="GLS65597.1"/>
    <property type="molecule type" value="Genomic_DNA"/>
</dbReference>
<evidence type="ECO:0000256" key="7">
    <source>
        <dbReference type="SAM" id="Phobius"/>
    </source>
</evidence>
<sequence>MSAAEKLLLREPWDGLGLPEESALARQRAGATFGIWIFIASEVLFFGAIILLYTVMRLEHPDAFAAAARETNLVYGTLNTALLLTSGMLAAVASRMNEGAGARRTVLWCLAATAGLGLAFLAVKGIEYREDIGRHLVPGPGFPLPQPPAQLFFAVYWFATAIHGIHLAIGIGLVARLAILGWRDPAFLPDNPQVEVSLLYWGFVDIVWIFLYPLLYLPGRAG</sequence>
<reference evidence="10" key="4">
    <citation type="submission" date="2023-01" db="EMBL/GenBank/DDBJ databases">
        <title>Draft genome sequence of Methylobacterium oxalidis strain NBRC 107715.</title>
        <authorList>
            <person name="Sun Q."/>
            <person name="Mori K."/>
        </authorList>
    </citation>
    <scope>NUCLEOTIDE SEQUENCE</scope>
    <source>
        <strain evidence="10">NBRC 107715</strain>
    </source>
</reference>
<dbReference type="RefSeq" id="WP_147027074.1">
    <property type="nucleotide sequence ID" value="NZ_BJZU01000072.1"/>
</dbReference>
<evidence type="ECO:0000313" key="11">
    <source>
        <dbReference type="Proteomes" id="UP000321960"/>
    </source>
</evidence>
<comment type="caution">
    <text evidence="9">The sequence shown here is derived from an EMBL/GenBank/DDBJ whole genome shotgun (WGS) entry which is preliminary data.</text>
</comment>
<feature type="transmembrane region" description="Helical" evidence="7">
    <location>
        <begin position="33"/>
        <end position="53"/>
    </location>
</feature>
<keyword evidence="3 6" id="KW-0812">Transmembrane</keyword>
<dbReference type="GO" id="GO:0005886">
    <property type="term" value="C:plasma membrane"/>
    <property type="evidence" value="ECO:0007669"/>
    <property type="project" value="UniProtKB-SubCell"/>
</dbReference>
<dbReference type="InterPro" id="IPR024791">
    <property type="entry name" value="Cyt_c/ubiquinol_Oxase_su3"/>
</dbReference>
<dbReference type="GO" id="GO:0019646">
    <property type="term" value="P:aerobic electron transport chain"/>
    <property type="evidence" value="ECO:0007669"/>
    <property type="project" value="InterPro"/>
</dbReference>
<dbReference type="InterPro" id="IPR000298">
    <property type="entry name" value="Cyt_c_oxidase-like_su3"/>
</dbReference>
<evidence type="ECO:0000256" key="4">
    <source>
        <dbReference type="ARBA" id="ARBA00022989"/>
    </source>
</evidence>
<dbReference type="AlphaFoldDB" id="A0A512J6H5"/>
<evidence type="ECO:0000256" key="5">
    <source>
        <dbReference type="ARBA" id="ARBA00023136"/>
    </source>
</evidence>
<feature type="transmembrane region" description="Helical" evidence="7">
    <location>
        <begin position="73"/>
        <end position="93"/>
    </location>
</feature>
<evidence type="ECO:0000256" key="6">
    <source>
        <dbReference type="RuleBase" id="RU003376"/>
    </source>
</evidence>
<proteinExistence type="inferred from homology"/>
<evidence type="ECO:0000256" key="3">
    <source>
        <dbReference type="ARBA" id="ARBA00022692"/>
    </source>
</evidence>
<dbReference type="PROSITE" id="PS50253">
    <property type="entry name" value="COX3"/>
    <property type="match status" value="1"/>
</dbReference>
<dbReference type="SUPFAM" id="SSF81452">
    <property type="entry name" value="Cytochrome c oxidase subunit III-like"/>
    <property type="match status" value="1"/>
</dbReference>
<keyword evidence="5 7" id="KW-0472">Membrane</keyword>
<dbReference type="Gene3D" id="1.20.120.80">
    <property type="entry name" value="Cytochrome c oxidase, subunit III, four-helix bundle"/>
    <property type="match status" value="1"/>
</dbReference>
<feature type="transmembrane region" description="Helical" evidence="7">
    <location>
        <begin position="154"/>
        <end position="177"/>
    </location>
</feature>
<feature type="transmembrane region" description="Helical" evidence="7">
    <location>
        <begin position="198"/>
        <end position="217"/>
    </location>
</feature>
<dbReference type="Proteomes" id="UP001156856">
    <property type="component" value="Unassembled WGS sequence"/>
</dbReference>
<dbReference type="EMBL" id="BJZU01000072">
    <property type="protein sequence ID" value="GEP05510.1"/>
    <property type="molecule type" value="Genomic_DNA"/>
</dbReference>
<reference evidence="12" key="2">
    <citation type="journal article" date="2019" name="Int. J. Syst. Evol. Microbiol.">
        <title>The Global Catalogue of Microorganisms (GCM) 10K type strain sequencing project: providing services to taxonomists for standard genome sequencing and annotation.</title>
        <authorList>
            <consortium name="The Broad Institute Genomics Platform"/>
            <consortium name="The Broad Institute Genome Sequencing Center for Infectious Disease"/>
            <person name="Wu L."/>
            <person name="Ma J."/>
        </authorList>
    </citation>
    <scope>NUCLEOTIDE SEQUENCE [LARGE SCALE GENOMIC DNA]</scope>
    <source>
        <strain evidence="12">NBRC 107715</strain>
    </source>
</reference>
<evidence type="ECO:0000313" key="12">
    <source>
        <dbReference type="Proteomes" id="UP001156856"/>
    </source>
</evidence>
<evidence type="ECO:0000313" key="9">
    <source>
        <dbReference type="EMBL" id="GEP05510.1"/>
    </source>
</evidence>
<reference evidence="10" key="1">
    <citation type="journal article" date="2014" name="Int. J. Syst. Evol. Microbiol.">
        <title>Complete genome of a new Firmicutes species belonging to the dominant human colonic microbiota ('Ruminococcus bicirculans') reveals two chromosomes and a selective capacity to utilize plant glucans.</title>
        <authorList>
            <consortium name="NISC Comparative Sequencing Program"/>
            <person name="Wegmann U."/>
            <person name="Louis P."/>
            <person name="Goesmann A."/>
            <person name="Henrissat B."/>
            <person name="Duncan S.H."/>
            <person name="Flint H.J."/>
        </authorList>
    </citation>
    <scope>NUCLEOTIDE SEQUENCE</scope>
    <source>
        <strain evidence="10">NBRC 107715</strain>
    </source>
</reference>
<reference evidence="9 11" key="3">
    <citation type="submission" date="2019-07" db="EMBL/GenBank/DDBJ databases">
        <title>Whole genome shotgun sequence of Methylobacterium oxalidis NBRC 107715.</title>
        <authorList>
            <person name="Hosoyama A."/>
            <person name="Uohara A."/>
            <person name="Ohji S."/>
            <person name="Ichikawa N."/>
        </authorList>
    </citation>
    <scope>NUCLEOTIDE SEQUENCE [LARGE SCALE GENOMIC DNA]</scope>
    <source>
        <strain evidence="9 11">NBRC 107715</strain>
    </source>
</reference>
<keyword evidence="12" id="KW-1185">Reference proteome</keyword>
<accession>A0A512J6H5</accession>
<keyword evidence="4 7" id="KW-1133">Transmembrane helix</keyword>
<dbReference type="GO" id="GO:0004129">
    <property type="term" value="F:cytochrome-c oxidase activity"/>
    <property type="evidence" value="ECO:0007669"/>
    <property type="project" value="InterPro"/>
</dbReference>
<dbReference type="InterPro" id="IPR013833">
    <property type="entry name" value="Cyt_c_oxidase_su3_a-hlx"/>
</dbReference>
<dbReference type="PANTHER" id="PTHR11403">
    <property type="entry name" value="CYTOCHROME C OXIDASE SUBUNIT III"/>
    <property type="match status" value="1"/>
</dbReference>
<dbReference type="InterPro" id="IPR035973">
    <property type="entry name" value="Cyt_c_oxidase_su3-like_sf"/>
</dbReference>
<evidence type="ECO:0000259" key="8">
    <source>
        <dbReference type="PROSITE" id="PS50253"/>
    </source>
</evidence>
<dbReference type="OrthoDB" id="9810850at2"/>
<comment type="subcellular location">
    <subcellularLocation>
        <location evidence="6">Cell membrane</location>
        <topology evidence="6">Multi-pass membrane protein</topology>
    </subcellularLocation>
    <subcellularLocation>
        <location evidence="1">Membrane</location>
        <topology evidence="1">Multi-pass membrane protein</topology>
    </subcellularLocation>
</comment>
<protein>
    <submittedName>
        <fullName evidence="9">Cytochrome c oxidase subunit III</fullName>
    </submittedName>
</protein>
<name>A0A512J6H5_9HYPH</name>
<dbReference type="Proteomes" id="UP000321960">
    <property type="component" value="Unassembled WGS sequence"/>
</dbReference>
<dbReference type="PANTHER" id="PTHR11403:SF6">
    <property type="entry name" value="NITRIC OXIDE REDUCTASE SUBUNIT E"/>
    <property type="match status" value="1"/>
</dbReference>
<comment type="similarity">
    <text evidence="2 6">Belongs to the cytochrome c oxidase subunit 3 family.</text>
</comment>
<evidence type="ECO:0000256" key="1">
    <source>
        <dbReference type="ARBA" id="ARBA00004141"/>
    </source>
</evidence>